<dbReference type="SUPFAM" id="SSF51366">
    <property type="entry name" value="Ribulose-phoshate binding barrel"/>
    <property type="match status" value="1"/>
</dbReference>
<dbReference type="EMBL" id="LNNH01000055">
    <property type="protein sequence ID" value="KWW11482.1"/>
    <property type="molecule type" value="Genomic_DNA"/>
</dbReference>
<dbReference type="HAMAP" id="MF_01235">
    <property type="entry name" value="ManNAc6P_epimer"/>
    <property type="match status" value="1"/>
</dbReference>
<dbReference type="PANTHER" id="PTHR36204">
    <property type="entry name" value="N-ACETYLMANNOSAMINE-6-PHOSPHATE 2-EPIMERASE-RELATED"/>
    <property type="match status" value="1"/>
</dbReference>
<dbReference type="GO" id="GO:0047465">
    <property type="term" value="F:N-acylglucosamine-6-phosphate 2-epimerase activity"/>
    <property type="evidence" value="ECO:0007669"/>
    <property type="project" value="UniProtKB-EC"/>
</dbReference>
<evidence type="ECO:0000313" key="9">
    <source>
        <dbReference type="Proteomes" id="UP000064189"/>
    </source>
</evidence>
<comment type="catalytic activity">
    <reaction evidence="1 7">
        <text>an N-acyl-D-glucosamine 6-phosphate = an N-acyl-D-mannosamine 6-phosphate</text>
        <dbReference type="Rhea" id="RHEA:23932"/>
        <dbReference type="ChEBI" id="CHEBI:57599"/>
        <dbReference type="ChEBI" id="CHEBI:57666"/>
        <dbReference type="EC" id="5.1.3.9"/>
    </reaction>
</comment>
<dbReference type="GO" id="GO:0005975">
    <property type="term" value="P:carbohydrate metabolic process"/>
    <property type="evidence" value="ECO:0007669"/>
    <property type="project" value="UniProtKB-UniRule"/>
</dbReference>
<organism evidence="8 9">
    <name type="scientific">Peribacillus simplex</name>
    <dbReference type="NCBI Taxonomy" id="1478"/>
    <lineage>
        <taxon>Bacteria</taxon>
        <taxon>Bacillati</taxon>
        <taxon>Bacillota</taxon>
        <taxon>Bacilli</taxon>
        <taxon>Bacillales</taxon>
        <taxon>Bacillaceae</taxon>
        <taxon>Peribacillus</taxon>
    </lineage>
</organism>
<comment type="function">
    <text evidence="2 7">Converts N-acetylmannosamine-6-phosphate (ManNAc-6-P) to N-acetylglucosamine-6-phosphate (GlcNAc-6-P).</text>
</comment>
<evidence type="ECO:0000256" key="7">
    <source>
        <dbReference type="HAMAP-Rule" id="MF_01235"/>
    </source>
</evidence>
<dbReference type="NCBIfam" id="NF002231">
    <property type="entry name" value="PRK01130.1"/>
    <property type="match status" value="1"/>
</dbReference>
<dbReference type="InterPro" id="IPR011060">
    <property type="entry name" value="RibuloseP-bd_barrel"/>
</dbReference>
<dbReference type="RefSeq" id="WP_061144420.1">
    <property type="nucleotide sequence ID" value="NZ_LNNH01000055.1"/>
</dbReference>
<sequence length="233" mass="25254">MGKKNVLNKIKNGLIVSCQARVGWPMYGANIMGALSKAAEKGGAVGIRANAPENIEAIRKVTTLPIMGIHKQWFDESEVYITPTYESAKSIIEAGASIVALDGTQRRRPGGETLESIIKKINSDHPNILVMADCATFEDGQIAEELGADIVSTTLCGYTEETKNVKEVDYVLIHKLSSACNIPIIAEGHIHTKDHARKAIESGAFAVVVGTAITRPEIITKWFVDELKLLAEK</sequence>
<comment type="pathway">
    <text evidence="3 7">Amino-sugar metabolism; N-acetylneuraminate degradation; D-fructose 6-phosphate from N-acetylneuraminate: step 3/5.</text>
</comment>
<dbReference type="UniPathway" id="UPA00629">
    <property type="reaction ID" value="UER00682"/>
</dbReference>
<evidence type="ECO:0000313" key="8">
    <source>
        <dbReference type="EMBL" id="KWW11482.1"/>
    </source>
</evidence>
<dbReference type="GO" id="GO:0019262">
    <property type="term" value="P:N-acetylneuraminate catabolic process"/>
    <property type="evidence" value="ECO:0007669"/>
    <property type="project" value="UniProtKB-UniRule"/>
</dbReference>
<proteinExistence type="inferred from homology"/>
<evidence type="ECO:0000256" key="4">
    <source>
        <dbReference type="ARBA" id="ARBA00007439"/>
    </source>
</evidence>
<dbReference type="GO" id="GO:0006053">
    <property type="term" value="P:N-acetylmannosamine catabolic process"/>
    <property type="evidence" value="ECO:0007669"/>
    <property type="project" value="TreeGrafter"/>
</dbReference>
<name>A0A109MSV3_9BACI</name>
<dbReference type="Pfam" id="PF04131">
    <property type="entry name" value="NanE"/>
    <property type="match status" value="1"/>
</dbReference>
<dbReference type="AlphaFoldDB" id="A0A109MSV3"/>
<evidence type="ECO:0000256" key="5">
    <source>
        <dbReference type="ARBA" id="ARBA00023235"/>
    </source>
</evidence>
<dbReference type="Gene3D" id="3.20.20.70">
    <property type="entry name" value="Aldolase class I"/>
    <property type="match status" value="1"/>
</dbReference>
<accession>A0A109MSV3</accession>
<dbReference type="GO" id="GO:0005829">
    <property type="term" value="C:cytosol"/>
    <property type="evidence" value="ECO:0007669"/>
    <property type="project" value="TreeGrafter"/>
</dbReference>
<keyword evidence="6 7" id="KW-0119">Carbohydrate metabolism</keyword>
<evidence type="ECO:0000256" key="3">
    <source>
        <dbReference type="ARBA" id="ARBA00005081"/>
    </source>
</evidence>
<evidence type="ECO:0000256" key="6">
    <source>
        <dbReference type="ARBA" id="ARBA00023277"/>
    </source>
</evidence>
<protein>
    <recommendedName>
        <fullName evidence="7">Putative N-acetylmannosamine-6-phosphate 2-epimerase</fullName>
        <ecNumber evidence="7">5.1.3.9</ecNumber>
    </recommendedName>
    <alternativeName>
        <fullName evidence="7">ManNAc-6-P epimerase</fullName>
    </alternativeName>
</protein>
<dbReference type="EC" id="5.1.3.9" evidence="7"/>
<comment type="caution">
    <text evidence="8">The sequence shown here is derived from an EMBL/GenBank/DDBJ whole genome shotgun (WGS) entry which is preliminary data.</text>
</comment>
<dbReference type="FunFam" id="3.20.20.70:FF:000035">
    <property type="entry name" value="Putative N-acetylmannosamine-6-phosphate 2-epimerase"/>
    <property type="match status" value="1"/>
</dbReference>
<keyword evidence="5 7" id="KW-0413">Isomerase</keyword>
<dbReference type="Proteomes" id="UP000064189">
    <property type="component" value="Unassembled WGS sequence"/>
</dbReference>
<evidence type="ECO:0000256" key="2">
    <source>
        <dbReference type="ARBA" id="ARBA00002147"/>
    </source>
</evidence>
<keyword evidence="9" id="KW-1185">Reference proteome</keyword>
<dbReference type="CDD" id="cd04729">
    <property type="entry name" value="NanE"/>
    <property type="match status" value="1"/>
</dbReference>
<evidence type="ECO:0000256" key="1">
    <source>
        <dbReference type="ARBA" id="ARBA00000056"/>
    </source>
</evidence>
<dbReference type="InterPro" id="IPR013785">
    <property type="entry name" value="Aldolase_TIM"/>
</dbReference>
<dbReference type="PANTHER" id="PTHR36204:SF1">
    <property type="entry name" value="N-ACETYLMANNOSAMINE-6-PHOSPHATE 2-EPIMERASE-RELATED"/>
    <property type="match status" value="1"/>
</dbReference>
<comment type="similarity">
    <text evidence="4 7">Belongs to the NanE family.</text>
</comment>
<dbReference type="InterPro" id="IPR007260">
    <property type="entry name" value="NanE"/>
</dbReference>
<reference evidence="8 9" key="1">
    <citation type="submission" date="2015-11" db="EMBL/GenBank/DDBJ databases">
        <title>Genome Sequence of Bacillus simplex strain VanAntwerpen2.</title>
        <authorList>
            <person name="Couger M.B."/>
        </authorList>
    </citation>
    <scope>NUCLEOTIDE SEQUENCE [LARGE SCALE GENOMIC DNA]</scope>
    <source>
        <strain evidence="8 9">VanAntwerpen02</strain>
    </source>
</reference>
<gene>
    <name evidence="7" type="primary">nanE</name>
    <name evidence="8" type="ORF">AS888_01600</name>
</gene>